<dbReference type="AlphaFoldDB" id="A0A4S4M1M6"/>
<evidence type="ECO:0000313" key="3">
    <source>
        <dbReference type="Proteomes" id="UP000310158"/>
    </source>
</evidence>
<dbReference type="EMBL" id="SGPL01000078">
    <property type="protein sequence ID" value="THH18367.1"/>
    <property type="molecule type" value="Genomic_DNA"/>
</dbReference>
<reference evidence="2 3" key="1">
    <citation type="submission" date="2019-02" db="EMBL/GenBank/DDBJ databases">
        <title>Genome sequencing of the rare red list fungi Bondarzewia mesenterica.</title>
        <authorList>
            <person name="Buettner E."/>
            <person name="Kellner H."/>
        </authorList>
    </citation>
    <scope>NUCLEOTIDE SEQUENCE [LARGE SCALE GENOMIC DNA]</scope>
    <source>
        <strain evidence="2 3">DSM 108281</strain>
    </source>
</reference>
<accession>A0A4S4M1M6</accession>
<proteinExistence type="predicted"/>
<dbReference type="Proteomes" id="UP000310158">
    <property type="component" value="Unassembled WGS sequence"/>
</dbReference>
<feature type="region of interest" description="Disordered" evidence="1">
    <location>
        <begin position="1"/>
        <end position="140"/>
    </location>
</feature>
<name>A0A4S4M1M6_9AGAM</name>
<comment type="caution">
    <text evidence="2">The sequence shown here is derived from an EMBL/GenBank/DDBJ whole genome shotgun (WGS) entry which is preliminary data.</text>
</comment>
<feature type="compositionally biased region" description="Polar residues" evidence="1">
    <location>
        <begin position="1"/>
        <end position="12"/>
    </location>
</feature>
<feature type="compositionally biased region" description="Basic and acidic residues" evidence="1">
    <location>
        <begin position="53"/>
        <end position="81"/>
    </location>
</feature>
<dbReference type="OrthoDB" id="5544050at2759"/>
<organism evidence="2 3">
    <name type="scientific">Bondarzewia mesenterica</name>
    <dbReference type="NCBI Taxonomy" id="1095465"/>
    <lineage>
        <taxon>Eukaryota</taxon>
        <taxon>Fungi</taxon>
        <taxon>Dikarya</taxon>
        <taxon>Basidiomycota</taxon>
        <taxon>Agaricomycotina</taxon>
        <taxon>Agaricomycetes</taxon>
        <taxon>Russulales</taxon>
        <taxon>Bondarzewiaceae</taxon>
        <taxon>Bondarzewia</taxon>
    </lineage>
</organism>
<protein>
    <submittedName>
        <fullName evidence="2">Uncharacterized protein</fullName>
    </submittedName>
</protein>
<sequence>MSTPIPQSNSGYASPAPLLHASTFGPAGSSSKPAAPRPKPTNVFSNDGSFLERFQRIQKDEEEKKKQEEILAKKRNFDNRFKQRGKRPSPDSSNSKNTAADPPTKKAKTEVPMSQYEKEVKSYAGRSLKDDGIGVRPLVK</sequence>
<feature type="compositionally biased region" description="Low complexity" evidence="1">
    <location>
        <begin position="25"/>
        <end position="34"/>
    </location>
</feature>
<gene>
    <name evidence="2" type="ORF">EW146_g2597</name>
</gene>
<feature type="compositionally biased region" description="Basic and acidic residues" evidence="1">
    <location>
        <begin position="116"/>
        <end position="133"/>
    </location>
</feature>
<evidence type="ECO:0000313" key="2">
    <source>
        <dbReference type="EMBL" id="THH18367.1"/>
    </source>
</evidence>
<evidence type="ECO:0000256" key="1">
    <source>
        <dbReference type="SAM" id="MobiDB-lite"/>
    </source>
</evidence>
<keyword evidence="3" id="KW-1185">Reference proteome</keyword>